<accession>A0A0D3FW40</accession>
<protein>
    <submittedName>
        <fullName evidence="1">Uncharacterized protein</fullName>
    </submittedName>
</protein>
<reference evidence="1" key="2">
    <citation type="submission" date="2015-03" db="UniProtKB">
        <authorList>
            <consortium name="EnsemblPlants"/>
        </authorList>
    </citation>
    <scope>IDENTIFICATION</scope>
</reference>
<dbReference type="EnsemblPlants" id="OBART04G13340.2">
    <property type="protein sequence ID" value="OBART04G13340.2"/>
    <property type="gene ID" value="OBART04G13340"/>
</dbReference>
<dbReference type="Proteomes" id="UP000026960">
    <property type="component" value="Chromosome 4"/>
</dbReference>
<dbReference type="Gramene" id="OBART04G13340.2">
    <property type="protein sequence ID" value="OBART04G13340.2"/>
    <property type="gene ID" value="OBART04G13340"/>
</dbReference>
<sequence>MSFTSAITAQISSMMSVFLLMSCQRHPSPTCSFIPLDHSYYQLLSHIPAPTSFREFSEVVVKYKERHLEMKPLEFLAAASILCTCHAKIRLSPPLQTSVEAVAGAVALLVAAAEQRSTWAST</sequence>
<evidence type="ECO:0000313" key="2">
    <source>
        <dbReference type="Proteomes" id="UP000026960"/>
    </source>
</evidence>
<dbReference type="AlphaFoldDB" id="A0A0D3FW40"/>
<dbReference type="PaxDb" id="65489-OBART04G13340.2"/>
<dbReference type="HOGENOM" id="CLU_165037_0_0_1"/>
<keyword evidence="2" id="KW-1185">Reference proteome</keyword>
<name>A0A0D3FW40_9ORYZ</name>
<proteinExistence type="predicted"/>
<evidence type="ECO:0000313" key="1">
    <source>
        <dbReference type="EnsemblPlants" id="OBART04G13340.2"/>
    </source>
</evidence>
<reference evidence="1" key="1">
    <citation type="journal article" date="2009" name="Rice">
        <title>De Novo Next Generation Sequencing of Plant Genomes.</title>
        <authorList>
            <person name="Rounsley S."/>
            <person name="Marri P.R."/>
            <person name="Yu Y."/>
            <person name="He R."/>
            <person name="Sisneros N."/>
            <person name="Goicoechea J.L."/>
            <person name="Lee S.J."/>
            <person name="Angelova A."/>
            <person name="Kudrna D."/>
            <person name="Luo M."/>
            <person name="Affourtit J."/>
            <person name="Desany B."/>
            <person name="Knight J."/>
            <person name="Niazi F."/>
            <person name="Egholm M."/>
            <person name="Wing R.A."/>
        </authorList>
    </citation>
    <scope>NUCLEOTIDE SEQUENCE [LARGE SCALE GENOMIC DNA]</scope>
    <source>
        <strain evidence="1">cv. IRGC 105608</strain>
    </source>
</reference>
<organism evidence="1">
    <name type="scientific">Oryza barthii</name>
    <dbReference type="NCBI Taxonomy" id="65489"/>
    <lineage>
        <taxon>Eukaryota</taxon>
        <taxon>Viridiplantae</taxon>
        <taxon>Streptophyta</taxon>
        <taxon>Embryophyta</taxon>
        <taxon>Tracheophyta</taxon>
        <taxon>Spermatophyta</taxon>
        <taxon>Magnoliopsida</taxon>
        <taxon>Liliopsida</taxon>
        <taxon>Poales</taxon>
        <taxon>Poaceae</taxon>
        <taxon>BOP clade</taxon>
        <taxon>Oryzoideae</taxon>
        <taxon>Oryzeae</taxon>
        <taxon>Oryzinae</taxon>
        <taxon>Oryza</taxon>
    </lineage>
</organism>